<protein>
    <submittedName>
        <fullName evidence="2">Uncharacterized protein</fullName>
    </submittedName>
</protein>
<comment type="caution">
    <text evidence="2">The sequence shown here is derived from an EMBL/GenBank/DDBJ whole genome shotgun (WGS) entry which is preliminary data.</text>
</comment>
<reference evidence="2" key="2">
    <citation type="journal article" date="2023" name="IMA Fungus">
        <title>Comparative genomic study of the Penicillium genus elucidates a diverse pangenome and 15 lateral gene transfer events.</title>
        <authorList>
            <person name="Petersen C."/>
            <person name="Sorensen T."/>
            <person name="Nielsen M.R."/>
            <person name="Sondergaard T.E."/>
            <person name="Sorensen J.L."/>
            <person name="Fitzpatrick D.A."/>
            <person name="Frisvad J.C."/>
            <person name="Nielsen K.L."/>
        </authorList>
    </citation>
    <scope>NUCLEOTIDE SEQUENCE</scope>
    <source>
        <strain evidence="2">IBT 17660</strain>
    </source>
</reference>
<reference evidence="2" key="1">
    <citation type="submission" date="2022-12" db="EMBL/GenBank/DDBJ databases">
        <authorList>
            <person name="Petersen C."/>
        </authorList>
    </citation>
    <scope>NUCLEOTIDE SEQUENCE</scope>
    <source>
        <strain evidence="2">IBT 17660</strain>
    </source>
</reference>
<feature type="transmembrane region" description="Helical" evidence="1">
    <location>
        <begin position="6"/>
        <end position="25"/>
    </location>
</feature>
<gene>
    <name evidence="2" type="ORF">N7530_008827</name>
</gene>
<evidence type="ECO:0000313" key="3">
    <source>
        <dbReference type="Proteomes" id="UP001147760"/>
    </source>
</evidence>
<keyword evidence="1" id="KW-1133">Transmembrane helix</keyword>
<sequence length="72" mass="7909">MPRLAILVAMDTLCILLVKILRLAIMEVKKINHQGGVDVRDKKGGLAGLGVCMHKIEAMQNIRSGTATRIRK</sequence>
<evidence type="ECO:0000256" key="1">
    <source>
        <dbReference type="SAM" id="Phobius"/>
    </source>
</evidence>
<proteinExistence type="predicted"/>
<keyword evidence="3" id="KW-1185">Reference proteome</keyword>
<dbReference type="Proteomes" id="UP001147760">
    <property type="component" value="Unassembled WGS sequence"/>
</dbReference>
<name>A0A9X0BL93_9EURO</name>
<dbReference type="AlphaFoldDB" id="A0A9X0BL93"/>
<dbReference type="EMBL" id="JAPWDO010000005">
    <property type="protein sequence ID" value="KAJ5471470.1"/>
    <property type="molecule type" value="Genomic_DNA"/>
</dbReference>
<keyword evidence="1" id="KW-0812">Transmembrane</keyword>
<evidence type="ECO:0000313" key="2">
    <source>
        <dbReference type="EMBL" id="KAJ5471470.1"/>
    </source>
</evidence>
<organism evidence="2 3">
    <name type="scientific">Penicillium desertorum</name>
    <dbReference type="NCBI Taxonomy" id="1303715"/>
    <lineage>
        <taxon>Eukaryota</taxon>
        <taxon>Fungi</taxon>
        <taxon>Dikarya</taxon>
        <taxon>Ascomycota</taxon>
        <taxon>Pezizomycotina</taxon>
        <taxon>Eurotiomycetes</taxon>
        <taxon>Eurotiomycetidae</taxon>
        <taxon>Eurotiales</taxon>
        <taxon>Aspergillaceae</taxon>
        <taxon>Penicillium</taxon>
    </lineage>
</organism>
<keyword evidence="1" id="KW-0472">Membrane</keyword>
<accession>A0A9X0BL93</accession>